<evidence type="ECO:0000256" key="6">
    <source>
        <dbReference type="ARBA" id="ARBA00023136"/>
    </source>
</evidence>
<dbReference type="SUPFAM" id="SSF103473">
    <property type="entry name" value="MFS general substrate transporter"/>
    <property type="match status" value="1"/>
</dbReference>
<comment type="similarity">
    <text evidence="2">Belongs to the major facilitator superfamily.</text>
</comment>
<dbReference type="Pfam" id="PF07690">
    <property type="entry name" value="MFS_1"/>
    <property type="match status" value="1"/>
</dbReference>
<evidence type="ECO:0000256" key="5">
    <source>
        <dbReference type="ARBA" id="ARBA00022989"/>
    </source>
</evidence>
<dbReference type="FunFam" id="1.20.1250.20:FF:000308">
    <property type="entry name" value="MFS efflux transporter"/>
    <property type="match status" value="1"/>
</dbReference>
<proteinExistence type="inferred from homology"/>
<keyword evidence="5 8" id="KW-1133">Transmembrane helix</keyword>
<dbReference type="FunFam" id="1.20.1250.20:FF:000286">
    <property type="entry name" value="MFS efflux transporter"/>
    <property type="match status" value="1"/>
</dbReference>
<name>A0A2J6RNU1_HYAVF</name>
<evidence type="ECO:0000256" key="2">
    <source>
        <dbReference type="ARBA" id="ARBA00008335"/>
    </source>
</evidence>
<reference evidence="10 11" key="1">
    <citation type="submission" date="2016-04" db="EMBL/GenBank/DDBJ databases">
        <title>A degradative enzymes factory behind the ericoid mycorrhizal symbiosis.</title>
        <authorList>
            <consortium name="DOE Joint Genome Institute"/>
            <person name="Martino E."/>
            <person name="Morin E."/>
            <person name="Grelet G."/>
            <person name="Kuo A."/>
            <person name="Kohler A."/>
            <person name="Daghino S."/>
            <person name="Barry K."/>
            <person name="Choi C."/>
            <person name="Cichocki N."/>
            <person name="Clum A."/>
            <person name="Copeland A."/>
            <person name="Hainaut M."/>
            <person name="Haridas S."/>
            <person name="Labutti K."/>
            <person name="Lindquist E."/>
            <person name="Lipzen A."/>
            <person name="Khouja H.-R."/>
            <person name="Murat C."/>
            <person name="Ohm R."/>
            <person name="Olson A."/>
            <person name="Spatafora J."/>
            <person name="Veneault-Fourrey C."/>
            <person name="Henrissat B."/>
            <person name="Grigoriev I."/>
            <person name="Martin F."/>
            <person name="Perotto S."/>
        </authorList>
    </citation>
    <scope>NUCLEOTIDE SEQUENCE [LARGE SCALE GENOMIC DNA]</scope>
    <source>
        <strain evidence="10 11">F</strain>
    </source>
</reference>
<dbReference type="InterPro" id="IPR036259">
    <property type="entry name" value="MFS_trans_sf"/>
</dbReference>
<dbReference type="EMBL" id="KZ613945">
    <property type="protein sequence ID" value="PMD40178.1"/>
    <property type="molecule type" value="Genomic_DNA"/>
</dbReference>
<evidence type="ECO:0000256" key="1">
    <source>
        <dbReference type="ARBA" id="ARBA00004127"/>
    </source>
</evidence>
<dbReference type="PANTHER" id="PTHR23514">
    <property type="entry name" value="BYPASS OF STOP CODON PROTEIN 6"/>
    <property type="match status" value="1"/>
</dbReference>
<feature type="transmembrane region" description="Helical" evidence="8">
    <location>
        <begin position="56"/>
        <end position="73"/>
    </location>
</feature>
<evidence type="ECO:0000256" key="7">
    <source>
        <dbReference type="SAM" id="MobiDB-lite"/>
    </source>
</evidence>
<feature type="transmembrane region" description="Helical" evidence="8">
    <location>
        <begin position="119"/>
        <end position="137"/>
    </location>
</feature>
<dbReference type="InterPro" id="IPR011701">
    <property type="entry name" value="MFS"/>
</dbReference>
<evidence type="ECO:0000313" key="11">
    <source>
        <dbReference type="Proteomes" id="UP000235786"/>
    </source>
</evidence>
<dbReference type="GO" id="GO:0016020">
    <property type="term" value="C:membrane"/>
    <property type="evidence" value="ECO:0007669"/>
    <property type="project" value="TreeGrafter"/>
</dbReference>
<feature type="compositionally biased region" description="Low complexity" evidence="7">
    <location>
        <begin position="8"/>
        <end position="19"/>
    </location>
</feature>
<keyword evidence="4 8" id="KW-0812">Transmembrane</keyword>
<feature type="transmembrane region" description="Helical" evidence="8">
    <location>
        <begin position="205"/>
        <end position="228"/>
    </location>
</feature>
<gene>
    <name evidence="10" type="ORF">L207DRAFT_624515</name>
</gene>
<feature type="transmembrane region" description="Helical" evidence="8">
    <location>
        <begin position="341"/>
        <end position="361"/>
    </location>
</feature>
<dbReference type="OrthoDB" id="413079at2759"/>
<evidence type="ECO:0000259" key="9">
    <source>
        <dbReference type="PROSITE" id="PS50850"/>
    </source>
</evidence>
<dbReference type="Proteomes" id="UP000235786">
    <property type="component" value="Unassembled WGS sequence"/>
</dbReference>
<dbReference type="AlphaFoldDB" id="A0A2J6RNU1"/>
<feature type="transmembrane region" description="Helical" evidence="8">
    <location>
        <begin position="85"/>
        <end position="107"/>
    </location>
</feature>
<dbReference type="GO" id="GO:0022857">
    <property type="term" value="F:transmembrane transporter activity"/>
    <property type="evidence" value="ECO:0007669"/>
    <property type="project" value="InterPro"/>
</dbReference>
<keyword evidence="11" id="KW-1185">Reference proteome</keyword>
<evidence type="ECO:0000256" key="4">
    <source>
        <dbReference type="ARBA" id="ARBA00022692"/>
    </source>
</evidence>
<dbReference type="PROSITE" id="PS50850">
    <property type="entry name" value="MFS"/>
    <property type="match status" value="1"/>
</dbReference>
<feature type="region of interest" description="Disordered" evidence="7">
    <location>
        <begin position="1"/>
        <end position="40"/>
    </location>
</feature>
<keyword evidence="3" id="KW-0813">Transport</keyword>
<feature type="transmembrane region" description="Helical" evidence="8">
    <location>
        <begin position="143"/>
        <end position="166"/>
    </location>
</feature>
<feature type="transmembrane region" description="Helical" evidence="8">
    <location>
        <begin position="431"/>
        <end position="450"/>
    </location>
</feature>
<feature type="transmembrane region" description="Helical" evidence="8">
    <location>
        <begin position="258"/>
        <end position="278"/>
    </location>
</feature>
<evidence type="ECO:0000256" key="3">
    <source>
        <dbReference type="ARBA" id="ARBA00022448"/>
    </source>
</evidence>
<keyword evidence="6 8" id="KW-0472">Membrane</keyword>
<comment type="subcellular location">
    <subcellularLocation>
        <location evidence="1">Endomembrane system</location>
        <topology evidence="1">Multi-pass membrane protein</topology>
    </subcellularLocation>
</comment>
<sequence>MASRTNIPEPSSSSSELRPLPNPNSPEKNSGVAGVDDSPPSTAVEALQKWNSPRINMFRVFATFWSFFVFGMNDGSYGLEKYYTLSYTVVSLIFLSPFAGYTLASVFNNHVHVRFGQRGVAIVGPTCHLISYIVFSVHPPYPVLVVMFIFVGFGNGLIDAAWCAWIGNMANSNEVSGFLQACYALGATVAPLIATALISKAGLGWYAYYYIMIGASALELITSTYTFWAQTGAVYQAENPQSPTAKTGRTRGALKNKVTWLFALFIFGYVGAEGNLTFSPYLHPLKAKTKQVSLGGWIITFMSTVRYANALASSASATGFWGGMTVGRLGLSFLTSRLGEFYSVLLYLFLAVLLELIFWLVPSLITSAITVALLGAVMGPMFPTAIVLVTKLLPRSLHVGTIGFGTAFGGSGGAVFPFLVGAIAQRKGVRTLQPIILALLVVIAGLWICMPRRGKNRVESENEESAAGQESSVVV</sequence>
<organism evidence="10 11">
    <name type="scientific">Hyaloscypha variabilis (strain UAMH 11265 / GT02V1 / F)</name>
    <name type="common">Meliniomyces variabilis</name>
    <dbReference type="NCBI Taxonomy" id="1149755"/>
    <lineage>
        <taxon>Eukaryota</taxon>
        <taxon>Fungi</taxon>
        <taxon>Dikarya</taxon>
        <taxon>Ascomycota</taxon>
        <taxon>Pezizomycotina</taxon>
        <taxon>Leotiomycetes</taxon>
        <taxon>Helotiales</taxon>
        <taxon>Hyaloscyphaceae</taxon>
        <taxon>Hyaloscypha</taxon>
        <taxon>Hyaloscypha variabilis</taxon>
    </lineage>
</organism>
<protein>
    <submittedName>
        <fullName evidence="10">MFS general substrate transporter</fullName>
    </submittedName>
</protein>
<accession>A0A2J6RNU1</accession>
<dbReference type="Gene3D" id="1.20.1250.20">
    <property type="entry name" value="MFS general substrate transporter like domains"/>
    <property type="match status" value="2"/>
</dbReference>
<dbReference type="PANTHER" id="PTHR23514:SF3">
    <property type="entry name" value="BYPASS OF STOP CODON PROTEIN 6"/>
    <property type="match status" value="1"/>
</dbReference>
<feature type="transmembrane region" description="Helical" evidence="8">
    <location>
        <begin position="367"/>
        <end position="390"/>
    </location>
</feature>
<feature type="transmembrane region" description="Helical" evidence="8">
    <location>
        <begin position="178"/>
        <end position="199"/>
    </location>
</feature>
<dbReference type="InterPro" id="IPR020846">
    <property type="entry name" value="MFS_dom"/>
</dbReference>
<evidence type="ECO:0000313" key="10">
    <source>
        <dbReference type="EMBL" id="PMD40178.1"/>
    </source>
</evidence>
<dbReference type="GO" id="GO:0012505">
    <property type="term" value="C:endomembrane system"/>
    <property type="evidence" value="ECO:0007669"/>
    <property type="project" value="UniProtKB-SubCell"/>
</dbReference>
<feature type="domain" description="Major facilitator superfamily (MFS) profile" evidence="9">
    <location>
        <begin position="52"/>
        <end position="456"/>
    </location>
</feature>
<dbReference type="InterPro" id="IPR051788">
    <property type="entry name" value="MFS_Transporter"/>
</dbReference>
<feature type="transmembrane region" description="Helical" evidence="8">
    <location>
        <begin position="402"/>
        <end position="425"/>
    </location>
</feature>
<evidence type="ECO:0000256" key="8">
    <source>
        <dbReference type="SAM" id="Phobius"/>
    </source>
</evidence>